<dbReference type="Gene3D" id="3.40.50.720">
    <property type="entry name" value="NAD(P)-binding Rossmann-like Domain"/>
    <property type="match status" value="1"/>
</dbReference>
<evidence type="ECO:0000313" key="4">
    <source>
        <dbReference type="EMBL" id="HIU29432.1"/>
    </source>
</evidence>
<comment type="similarity">
    <text evidence="2">Belongs to the NAD(P)-dependent epimerase/dehydratase family. Dihydroflavonol-4-reductase subfamily.</text>
</comment>
<organism evidence="4 5">
    <name type="scientific">Candidatus Egerieisoma faecipullorum</name>
    <dbReference type="NCBI Taxonomy" id="2840963"/>
    <lineage>
        <taxon>Bacteria</taxon>
        <taxon>Bacillati</taxon>
        <taxon>Bacillota</taxon>
        <taxon>Clostridia</taxon>
        <taxon>Eubacteriales</taxon>
        <taxon>Clostridiaceae</taxon>
        <taxon>Clostridiaceae incertae sedis</taxon>
        <taxon>Candidatus Egerieisoma</taxon>
    </lineage>
</organism>
<evidence type="ECO:0000256" key="1">
    <source>
        <dbReference type="ARBA" id="ARBA00023002"/>
    </source>
</evidence>
<sequence length="337" mass="36812">MKKLYIITGAAGHLGSTVIGMLKGKDCEVRGLILPEEQAEDTENVTFYKGDVTKPDTLRPLFENRYGKETYVIHTAGIIDIQNAVSPLIYNVNVNGTKNILRLCREYGVKRLVYVSSVHAIPEGADGAVIREVESFAPETVTGGYAKTKAEATEAVLAAAKSGLDAVVVHPSGIIGPFCSRGNHIVQLISDYISGKLPACVRGGYDFVDVRDVAAGCISAALRGVSGSCYILSNRHYEIKDILAMIRAEYGGRKLPVLPLWAAKAVAPFFELYAKIRHIRPLFTRYSLHALSSNDKFSHEKAAKDLNFRPRDLCVTIRDTVSWLKKHPYGSSQSGLA</sequence>
<gene>
    <name evidence="4" type="ORF">IAD50_03945</name>
</gene>
<dbReference type="Proteomes" id="UP000824089">
    <property type="component" value="Unassembled WGS sequence"/>
</dbReference>
<protein>
    <submittedName>
        <fullName evidence="4">NAD-dependent epimerase/dehydratase family protein</fullName>
    </submittedName>
</protein>
<dbReference type="InterPro" id="IPR050425">
    <property type="entry name" value="NAD(P)_dehydrat-like"/>
</dbReference>
<comment type="caution">
    <text evidence="4">The sequence shown here is derived from an EMBL/GenBank/DDBJ whole genome shotgun (WGS) entry which is preliminary data.</text>
</comment>
<dbReference type="InterPro" id="IPR036291">
    <property type="entry name" value="NAD(P)-bd_dom_sf"/>
</dbReference>
<dbReference type="PANTHER" id="PTHR10366:SF564">
    <property type="entry name" value="STEROL-4-ALPHA-CARBOXYLATE 3-DEHYDROGENASE, DECARBOXYLATING"/>
    <property type="match status" value="1"/>
</dbReference>
<evidence type="ECO:0000256" key="2">
    <source>
        <dbReference type="ARBA" id="ARBA00023445"/>
    </source>
</evidence>
<dbReference type="GO" id="GO:0016616">
    <property type="term" value="F:oxidoreductase activity, acting on the CH-OH group of donors, NAD or NADP as acceptor"/>
    <property type="evidence" value="ECO:0007669"/>
    <property type="project" value="TreeGrafter"/>
</dbReference>
<accession>A0A9D1I7T5</accession>
<dbReference type="EMBL" id="DVMM01000079">
    <property type="protein sequence ID" value="HIU29432.1"/>
    <property type="molecule type" value="Genomic_DNA"/>
</dbReference>
<proteinExistence type="inferred from homology"/>
<evidence type="ECO:0000259" key="3">
    <source>
        <dbReference type="Pfam" id="PF01370"/>
    </source>
</evidence>
<dbReference type="AlphaFoldDB" id="A0A9D1I7T5"/>
<dbReference type="PANTHER" id="PTHR10366">
    <property type="entry name" value="NAD DEPENDENT EPIMERASE/DEHYDRATASE"/>
    <property type="match status" value="1"/>
</dbReference>
<dbReference type="SUPFAM" id="SSF51735">
    <property type="entry name" value="NAD(P)-binding Rossmann-fold domains"/>
    <property type="match status" value="1"/>
</dbReference>
<dbReference type="Pfam" id="PF01370">
    <property type="entry name" value="Epimerase"/>
    <property type="match status" value="1"/>
</dbReference>
<feature type="domain" description="NAD-dependent epimerase/dehydratase" evidence="3">
    <location>
        <begin position="6"/>
        <end position="223"/>
    </location>
</feature>
<reference evidence="4" key="1">
    <citation type="submission" date="2020-10" db="EMBL/GenBank/DDBJ databases">
        <authorList>
            <person name="Gilroy R."/>
        </authorList>
    </citation>
    <scope>NUCLEOTIDE SEQUENCE</scope>
    <source>
        <strain evidence="4">CHK195-4489</strain>
    </source>
</reference>
<reference evidence="4" key="2">
    <citation type="journal article" date="2021" name="PeerJ">
        <title>Extensive microbial diversity within the chicken gut microbiome revealed by metagenomics and culture.</title>
        <authorList>
            <person name="Gilroy R."/>
            <person name="Ravi A."/>
            <person name="Getino M."/>
            <person name="Pursley I."/>
            <person name="Horton D.L."/>
            <person name="Alikhan N.F."/>
            <person name="Baker D."/>
            <person name="Gharbi K."/>
            <person name="Hall N."/>
            <person name="Watson M."/>
            <person name="Adriaenssens E.M."/>
            <person name="Foster-Nyarko E."/>
            <person name="Jarju S."/>
            <person name="Secka A."/>
            <person name="Antonio M."/>
            <person name="Oren A."/>
            <person name="Chaudhuri R.R."/>
            <person name="La Ragione R."/>
            <person name="Hildebrand F."/>
            <person name="Pallen M.J."/>
        </authorList>
    </citation>
    <scope>NUCLEOTIDE SEQUENCE</scope>
    <source>
        <strain evidence="4">CHK195-4489</strain>
    </source>
</reference>
<keyword evidence="1" id="KW-0560">Oxidoreductase</keyword>
<dbReference type="InterPro" id="IPR001509">
    <property type="entry name" value="Epimerase_deHydtase"/>
</dbReference>
<name>A0A9D1I7T5_9CLOT</name>
<evidence type="ECO:0000313" key="5">
    <source>
        <dbReference type="Proteomes" id="UP000824089"/>
    </source>
</evidence>